<proteinExistence type="predicted"/>
<reference evidence="6" key="1">
    <citation type="journal article" date="2019" name="Int. J. Syst. Evol. Microbiol.">
        <title>The Global Catalogue of Microorganisms (GCM) 10K type strain sequencing project: providing services to taxonomists for standard genome sequencing and annotation.</title>
        <authorList>
            <consortium name="The Broad Institute Genomics Platform"/>
            <consortium name="The Broad Institute Genome Sequencing Center for Infectious Disease"/>
            <person name="Wu L."/>
            <person name="Ma J."/>
        </authorList>
    </citation>
    <scope>NUCLEOTIDE SEQUENCE [LARGE SCALE GENOMIC DNA]</scope>
    <source>
        <strain evidence="6">CG52</strain>
    </source>
</reference>
<dbReference type="PROSITE" id="PS50043">
    <property type="entry name" value="HTH_LUXR_2"/>
    <property type="match status" value="1"/>
</dbReference>
<dbReference type="Pfam" id="PF03472">
    <property type="entry name" value="Autoind_bind"/>
    <property type="match status" value="1"/>
</dbReference>
<dbReference type="InterPro" id="IPR036693">
    <property type="entry name" value="TF_LuxR_autoind-bd_dom_sf"/>
</dbReference>
<keyword evidence="6" id="KW-1185">Reference proteome</keyword>
<organism evidence="5 6">
    <name type="scientific">Rhizobium helianthi</name>
    <dbReference type="NCBI Taxonomy" id="1132695"/>
    <lineage>
        <taxon>Bacteria</taxon>
        <taxon>Pseudomonadati</taxon>
        <taxon>Pseudomonadota</taxon>
        <taxon>Alphaproteobacteria</taxon>
        <taxon>Hyphomicrobiales</taxon>
        <taxon>Rhizobiaceae</taxon>
        <taxon>Rhizobium/Agrobacterium group</taxon>
        <taxon>Rhizobium</taxon>
    </lineage>
</organism>
<dbReference type="InterPro" id="IPR036388">
    <property type="entry name" value="WH-like_DNA-bd_sf"/>
</dbReference>
<dbReference type="PRINTS" id="PR00038">
    <property type="entry name" value="HTHLUXR"/>
</dbReference>
<keyword evidence="1" id="KW-0805">Transcription regulation</keyword>
<dbReference type="CDD" id="cd06170">
    <property type="entry name" value="LuxR_C_like"/>
    <property type="match status" value="1"/>
</dbReference>
<evidence type="ECO:0000256" key="1">
    <source>
        <dbReference type="ARBA" id="ARBA00023015"/>
    </source>
</evidence>
<evidence type="ECO:0000313" key="5">
    <source>
        <dbReference type="EMBL" id="MFD1744029.1"/>
    </source>
</evidence>
<dbReference type="Gene3D" id="1.10.10.10">
    <property type="entry name" value="Winged helix-like DNA-binding domain superfamily/Winged helix DNA-binding domain"/>
    <property type="match status" value="1"/>
</dbReference>
<name>A0ABW4LZM0_9HYPH</name>
<dbReference type="RefSeq" id="WP_377395251.1">
    <property type="nucleotide sequence ID" value="NZ_JBHUEQ010000003.1"/>
</dbReference>
<evidence type="ECO:0000259" key="4">
    <source>
        <dbReference type="PROSITE" id="PS50043"/>
    </source>
</evidence>
<dbReference type="SUPFAM" id="SSF46894">
    <property type="entry name" value="C-terminal effector domain of the bipartite response regulators"/>
    <property type="match status" value="1"/>
</dbReference>
<dbReference type="InterPro" id="IPR016032">
    <property type="entry name" value="Sig_transdc_resp-reg_C-effctor"/>
</dbReference>
<keyword evidence="2" id="KW-0238">DNA-binding</keyword>
<dbReference type="InterPro" id="IPR000792">
    <property type="entry name" value="Tscrpt_reg_LuxR_C"/>
</dbReference>
<evidence type="ECO:0000256" key="2">
    <source>
        <dbReference type="ARBA" id="ARBA00023125"/>
    </source>
</evidence>
<dbReference type="SUPFAM" id="SSF75516">
    <property type="entry name" value="Pheromone-binding domain of LuxR-like quorum-sensing transcription factors"/>
    <property type="match status" value="1"/>
</dbReference>
<feature type="domain" description="HTH luxR-type" evidence="4">
    <location>
        <begin position="172"/>
        <end position="237"/>
    </location>
</feature>
<dbReference type="PANTHER" id="PTHR44688">
    <property type="entry name" value="DNA-BINDING TRANSCRIPTIONAL ACTIVATOR DEVR_DOSR"/>
    <property type="match status" value="1"/>
</dbReference>
<dbReference type="Gene3D" id="3.30.450.80">
    <property type="entry name" value="Transcription factor LuxR-like, autoinducer-binding domain"/>
    <property type="match status" value="1"/>
</dbReference>
<dbReference type="Pfam" id="PF00196">
    <property type="entry name" value="GerE"/>
    <property type="match status" value="1"/>
</dbReference>
<evidence type="ECO:0000313" key="6">
    <source>
        <dbReference type="Proteomes" id="UP001597322"/>
    </source>
</evidence>
<dbReference type="EMBL" id="JBHUEQ010000003">
    <property type="protein sequence ID" value="MFD1744029.1"/>
    <property type="molecule type" value="Genomic_DNA"/>
</dbReference>
<dbReference type="SMART" id="SM00421">
    <property type="entry name" value="HTH_LUXR"/>
    <property type="match status" value="1"/>
</dbReference>
<dbReference type="InterPro" id="IPR005143">
    <property type="entry name" value="TF_LuxR_autoind-bd_dom"/>
</dbReference>
<dbReference type="Proteomes" id="UP001597322">
    <property type="component" value="Unassembled WGS sequence"/>
</dbReference>
<dbReference type="PANTHER" id="PTHR44688:SF16">
    <property type="entry name" value="DNA-BINDING TRANSCRIPTIONAL ACTIVATOR DEVR_DOSR"/>
    <property type="match status" value="1"/>
</dbReference>
<gene>
    <name evidence="5" type="ORF">ACFSE1_01010</name>
</gene>
<comment type="caution">
    <text evidence="5">The sequence shown here is derived from an EMBL/GenBank/DDBJ whole genome shotgun (WGS) entry which is preliminary data.</text>
</comment>
<accession>A0ABW4LZM0</accession>
<evidence type="ECO:0000256" key="3">
    <source>
        <dbReference type="ARBA" id="ARBA00023163"/>
    </source>
</evidence>
<keyword evidence="3" id="KW-0804">Transcription</keyword>
<protein>
    <submittedName>
        <fullName evidence="5">Autoinducer binding domain-containing protein</fullName>
    </submittedName>
</protein>
<sequence length="325" mass="36446">MEDAKSALRLFNQANIAIARAKDVEGAVAELSRIYQISHISYLLAHSLIDQVDAPFLRSTYPATWIARYITRNYAKIDPVIVQGFRRTEAFHWDELAFTPASMEFMADAYAHGVGLSGYSIPVHDRAGRRAMLVFNSFETETWRATVAAHSQYWAELAAALHRKALVEMYGESDPVPALTPREIETLHWAALGKDHKAIAQELAISEHTVRDYMKSARQKLGCANIPEAIAKSIQLRVIAPHRGFGRGEAPMPLGTVKSAPVREFDDCTRLMAKCLELRHDAKKTRDERICFLLDSLVEALAERANIKAIEDLAAVFSTSERRVR</sequence>